<name>A0A5C3NKQ2_9APHY</name>
<proteinExistence type="predicted"/>
<keyword evidence="2" id="KW-1185">Reference proteome</keyword>
<evidence type="ECO:0000313" key="1">
    <source>
        <dbReference type="EMBL" id="TFK77602.1"/>
    </source>
</evidence>
<protein>
    <submittedName>
        <fullName evidence="1">Uncharacterized protein</fullName>
    </submittedName>
</protein>
<organism evidence="1 2">
    <name type="scientific">Polyporus arcularius HHB13444</name>
    <dbReference type="NCBI Taxonomy" id="1314778"/>
    <lineage>
        <taxon>Eukaryota</taxon>
        <taxon>Fungi</taxon>
        <taxon>Dikarya</taxon>
        <taxon>Basidiomycota</taxon>
        <taxon>Agaricomycotina</taxon>
        <taxon>Agaricomycetes</taxon>
        <taxon>Polyporales</taxon>
        <taxon>Polyporaceae</taxon>
        <taxon>Polyporus</taxon>
    </lineage>
</organism>
<sequence length="156" mass="17461">MSLRQFALDQLSPSNKFRRSSARFFRAFSLSLVLASLAPILNAMVRSNANAVTTRSRLLPIDTVRASDEDLRRLLRCTYMKLKQKNEVNFLTRPQILAQQPPPKSQEEGSAVETGSWTHAPWISCGHANCCLPWIPRVPPRRTPSVPQSDGGFIGD</sequence>
<gene>
    <name evidence="1" type="ORF">K466DRAFT_607973</name>
</gene>
<dbReference type="AlphaFoldDB" id="A0A5C3NKQ2"/>
<dbReference type="Proteomes" id="UP000308197">
    <property type="component" value="Unassembled WGS sequence"/>
</dbReference>
<dbReference type="InParanoid" id="A0A5C3NKQ2"/>
<reference evidence="1 2" key="1">
    <citation type="journal article" date="2019" name="Nat. Ecol. Evol.">
        <title>Megaphylogeny resolves global patterns of mushroom evolution.</title>
        <authorList>
            <person name="Varga T."/>
            <person name="Krizsan K."/>
            <person name="Foldi C."/>
            <person name="Dima B."/>
            <person name="Sanchez-Garcia M."/>
            <person name="Sanchez-Ramirez S."/>
            <person name="Szollosi G.J."/>
            <person name="Szarkandi J.G."/>
            <person name="Papp V."/>
            <person name="Albert L."/>
            <person name="Andreopoulos W."/>
            <person name="Angelini C."/>
            <person name="Antonin V."/>
            <person name="Barry K.W."/>
            <person name="Bougher N.L."/>
            <person name="Buchanan P."/>
            <person name="Buyck B."/>
            <person name="Bense V."/>
            <person name="Catcheside P."/>
            <person name="Chovatia M."/>
            <person name="Cooper J."/>
            <person name="Damon W."/>
            <person name="Desjardin D."/>
            <person name="Finy P."/>
            <person name="Geml J."/>
            <person name="Haridas S."/>
            <person name="Hughes K."/>
            <person name="Justo A."/>
            <person name="Karasinski D."/>
            <person name="Kautmanova I."/>
            <person name="Kiss B."/>
            <person name="Kocsube S."/>
            <person name="Kotiranta H."/>
            <person name="LaButti K.M."/>
            <person name="Lechner B.E."/>
            <person name="Liimatainen K."/>
            <person name="Lipzen A."/>
            <person name="Lukacs Z."/>
            <person name="Mihaltcheva S."/>
            <person name="Morgado L.N."/>
            <person name="Niskanen T."/>
            <person name="Noordeloos M.E."/>
            <person name="Ohm R.A."/>
            <person name="Ortiz-Santana B."/>
            <person name="Ovrebo C."/>
            <person name="Racz N."/>
            <person name="Riley R."/>
            <person name="Savchenko A."/>
            <person name="Shiryaev A."/>
            <person name="Soop K."/>
            <person name="Spirin V."/>
            <person name="Szebenyi C."/>
            <person name="Tomsovsky M."/>
            <person name="Tulloss R.E."/>
            <person name="Uehling J."/>
            <person name="Grigoriev I.V."/>
            <person name="Vagvolgyi C."/>
            <person name="Papp T."/>
            <person name="Martin F.M."/>
            <person name="Miettinen O."/>
            <person name="Hibbett D.S."/>
            <person name="Nagy L.G."/>
        </authorList>
    </citation>
    <scope>NUCLEOTIDE SEQUENCE [LARGE SCALE GENOMIC DNA]</scope>
    <source>
        <strain evidence="1 2">HHB13444</strain>
    </source>
</reference>
<dbReference type="EMBL" id="ML213428">
    <property type="protein sequence ID" value="TFK77602.1"/>
    <property type="molecule type" value="Genomic_DNA"/>
</dbReference>
<accession>A0A5C3NKQ2</accession>
<evidence type="ECO:0000313" key="2">
    <source>
        <dbReference type="Proteomes" id="UP000308197"/>
    </source>
</evidence>